<protein>
    <submittedName>
        <fullName evidence="1">Uncharacterized protein</fullName>
    </submittedName>
</protein>
<comment type="caution">
    <text evidence="1">The sequence shown here is derived from an EMBL/GenBank/DDBJ whole genome shotgun (WGS) entry which is preliminary data.</text>
</comment>
<reference evidence="1" key="1">
    <citation type="journal article" date="2020" name="Stud. Mycol.">
        <title>101 Dothideomycetes genomes: a test case for predicting lifestyles and emergence of pathogens.</title>
        <authorList>
            <person name="Haridas S."/>
            <person name="Albert R."/>
            <person name="Binder M."/>
            <person name="Bloem J."/>
            <person name="Labutti K."/>
            <person name="Salamov A."/>
            <person name="Andreopoulos B."/>
            <person name="Baker S."/>
            <person name="Barry K."/>
            <person name="Bills G."/>
            <person name="Bluhm B."/>
            <person name="Cannon C."/>
            <person name="Castanera R."/>
            <person name="Culley D."/>
            <person name="Daum C."/>
            <person name="Ezra D."/>
            <person name="Gonzalez J."/>
            <person name="Henrissat B."/>
            <person name="Kuo A."/>
            <person name="Liang C."/>
            <person name="Lipzen A."/>
            <person name="Lutzoni F."/>
            <person name="Magnuson J."/>
            <person name="Mondo S."/>
            <person name="Nolan M."/>
            <person name="Ohm R."/>
            <person name="Pangilinan J."/>
            <person name="Park H.-J."/>
            <person name="Ramirez L."/>
            <person name="Alfaro M."/>
            <person name="Sun H."/>
            <person name="Tritt A."/>
            <person name="Yoshinaga Y."/>
            <person name="Zwiers L.-H."/>
            <person name="Turgeon B."/>
            <person name="Goodwin S."/>
            <person name="Spatafora J."/>
            <person name="Crous P."/>
            <person name="Grigoriev I."/>
        </authorList>
    </citation>
    <scope>NUCLEOTIDE SEQUENCE</scope>
    <source>
        <strain evidence="1">CBS 525.71</strain>
    </source>
</reference>
<organism evidence="1 2">
    <name type="scientific">Macroventuria anomochaeta</name>
    <dbReference type="NCBI Taxonomy" id="301207"/>
    <lineage>
        <taxon>Eukaryota</taxon>
        <taxon>Fungi</taxon>
        <taxon>Dikarya</taxon>
        <taxon>Ascomycota</taxon>
        <taxon>Pezizomycotina</taxon>
        <taxon>Dothideomycetes</taxon>
        <taxon>Pleosporomycetidae</taxon>
        <taxon>Pleosporales</taxon>
        <taxon>Pleosporineae</taxon>
        <taxon>Didymellaceae</taxon>
        <taxon>Macroventuria</taxon>
    </lineage>
</organism>
<proteinExistence type="predicted"/>
<feature type="non-terminal residue" evidence="1">
    <location>
        <position position="163"/>
    </location>
</feature>
<evidence type="ECO:0000313" key="2">
    <source>
        <dbReference type="Proteomes" id="UP000799754"/>
    </source>
</evidence>
<evidence type="ECO:0000313" key="1">
    <source>
        <dbReference type="EMBL" id="KAF2631400.1"/>
    </source>
</evidence>
<sequence>ALPGMKRGIAIGVVSSVCIIMVALLAFFAYRRRKQQAAEHTKLNPEEPVEMDAGGALWPQEKTRHVQATPIEADAHTIHELDGSEVPELPGHYEGQELANKKTPRTSYYAGDDYAYGARLIQLNDWSVALDNDQPRPPQEPIQNSNPYLEISPSQQAISVSPI</sequence>
<feature type="non-terminal residue" evidence="1">
    <location>
        <position position="1"/>
    </location>
</feature>
<dbReference type="EMBL" id="MU006704">
    <property type="protein sequence ID" value="KAF2631400.1"/>
    <property type="molecule type" value="Genomic_DNA"/>
</dbReference>
<keyword evidence="2" id="KW-1185">Reference proteome</keyword>
<name>A0ACB6SAV0_9PLEO</name>
<gene>
    <name evidence="1" type="ORF">BU25DRAFT_317480</name>
</gene>
<accession>A0ACB6SAV0</accession>
<dbReference type="Proteomes" id="UP000799754">
    <property type="component" value="Unassembled WGS sequence"/>
</dbReference>